<dbReference type="AlphaFoldDB" id="A0A133UAF0"/>
<dbReference type="Proteomes" id="UP000070373">
    <property type="component" value="Unassembled WGS sequence"/>
</dbReference>
<sequence>MKVERIENVGVLELEKQNDSDNELFVRKFLEEKGYQVLKLRSKDTRMEVENLKKFFPLHRGRAGR</sequence>
<proteinExistence type="predicted"/>
<evidence type="ECO:0000313" key="2">
    <source>
        <dbReference type="Proteomes" id="UP000070373"/>
    </source>
</evidence>
<gene>
    <name evidence="1" type="ORF">AKJ64_04905</name>
</gene>
<organism evidence="1 2">
    <name type="scientific">candidate division MSBL1 archaeon SCGC-AAA259E17</name>
    <dbReference type="NCBI Taxonomy" id="1698263"/>
    <lineage>
        <taxon>Archaea</taxon>
        <taxon>Methanobacteriati</taxon>
        <taxon>Methanobacteriota</taxon>
        <taxon>candidate division MSBL1</taxon>
    </lineage>
</organism>
<dbReference type="EMBL" id="LHXN01000121">
    <property type="protein sequence ID" value="KXA91155.1"/>
    <property type="molecule type" value="Genomic_DNA"/>
</dbReference>
<accession>A0A133UAF0</accession>
<evidence type="ECO:0000313" key="1">
    <source>
        <dbReference type="EMBL" id="KXA91155.1"/>
    </source>
</evidence>
<name>A0A133UAF0_9EURY</name>
<reference evidence="1 2" key="1">
    <citation type="journal article" date="2016" name="Sci. Rep.">
        <title>Metabolic traits of an uncultured archaeal lineage -MSBL1- from brine pools of the Red Sea.</title>
        <authorList>
            <person name="Mwirichia R."/>
            <person name="Alam I."/>
            <person name="Rashid M."/>
            <person name="Vinu M."/>
            <person name="Ba-Alawi W."/>
            <person name="Anthony Kamau A."/>
            <person name="Kamanda Ngugi D."/>
            <person name="Goker M."/>
            <person name="Klenk H.P."/>
            <person name="Bajic V."/>
            <person name="Stingl U."/>
        </authorList>
    </citation>
    <scope>NUCLEOTIDE SEQUENCE [LARGE SCALE GENOMIC DNA]</scope>
    <source>
        <strain evidence="1">SCGC-AAA259E17</strain>
    </source>
</reference>
<comment type="caution">
    <text evidence="1">The sequence shown here is derived from an EMBL/GenBank/DDBJ whole genome shotgun (WGS) entry which is preliminary data.</text>
</comment>
<keyword evidence="2" id="KW-1185">Reference proteome</keyword>
<protein>
    <submittedName>
        <fullName evidence="1">Uncharacterized protein</fullName>
    </submittedName>
</protein>